<accession>A0ACB5U979</accession>
<gene>
    <name evidence="1" type="ORF">Amon02_001239600</name>
</gene>
<sequence>MVNYWESVPDEFEANFKGYGLTHSNPTVRNELLLMLYELVENNPGFGFKVFLPSVVQLLKDLNSTVVTNASRLLKLFFKDVNPNNRSAKSDLANELVEKQIPKAIANRLLFDIGDQELTQNFNSLNSQHSFVTAGSTKVTTSSFSGHPTHQVLTMSFHMLLIIGL</sequence>
<reference evidence="1" key="1">
    <citation type="submission" date="2023-04" db="EMBL/GenBank/DDBJ databases">
        <title>Ambrosiozyma monospora NBRC 10751.</title>
        <authorList>
            <person name="Ichikawa N."/>
            <person name="Sato H."/>
            <person name="Tonouchi N."/>
        </authorList>
    </citation>
    <scope>NUCLEOTIDE SEQUENCE</scope>
    <source>
        <strain evidence="1">NBRC 10751</strain>
    </source>
</reference>
<evidence type="ECO:0000313" key="1">
    <source>
        <dbReference type="EMBL" id="GMF05602.1"/>
    </source>
</evidence>
<organism evidence="1 2">
    <name type="scientific">Ambrosiozyma monospora</name>
    <name type="common">Yeast</name>
    <name type="synonym">Endomycopsis monosporus</name>
    <dbReference type="NCBI Taxonomy" id="43982"/>
    <lineage>
        <taxon>Eukaryota</taxon>
        <taxon>Fungi</taxon>
        <taxon>Dikarya</taxon>
        <taxon>Ascomycota</taxon>
        <taxon>Saccharomycotina</taxon>
        <taxon>Pichiomycetes</taxon>
        <taxon>Pichiales</taxon>
        <taxon>Pichiaceae</taxon>
        <taxon>Ambrosiozyma</taxon>
    </lineage>
</organism>
<protein>
    <submittedName>
        <fullName evidence="1">Unnamed protein product</fullName>
    </submittedName>
</protein>
<name>A0ACB5U979_AMBMO</name>
<evidence type="ECO:0000313" key="2">
    <source>
        <dbReference type="Proteomes" id="UP001165064"/>
    </source>
</evidence>
<comment type="caution">
    <text evidence="1">The sequence shown here is derived from an EMBL/GenBank/DDBJ whole genome shotgun (WGS) entry which is preliminary data.</text>
</comment>
<dbReference type="Proteomes" id="UP001165064">
    <property type="component" value="Unassembled WGS sequence"/>
</dbReference>
<proteinExistence type="predicted"/>
<keyword evidence="2" id="KW-1185">Reference proteome</keyword>
<dbReference type="EMBL" id="BSXS01014522">
    <property type="protein sequence ID" value="GMF05602.1"/>
    <property type="molecule type" value="Genomic_DNA"/>
</dbReference>